<dbReference type="Proteomes" id="UP000030745">
    <property type="component" value="Unassembled WGS sequence"/>
</dbReference>
<reference evidence="2 3" key="1">
    <citation type="journal article" date="2013" name="PLoS Genet.">
        <title>Distinctive expansion of potential virulence genes in the genome of the oomycete fish pathogen Saprolegnia parasitica.</title>
        <authorList>
            <person name="Jiang R.H."/>
            <person name="de Bruijn I."/>
            <person name="Haas B.J."/>
            <person name="Belmonte R."/>
            <person name="Lobach L."/>
            <person name="Christie J."/>
            <person name="van den Ackerveken G."/>
            <person name="Bottin A."/>
            <person name="Bulone V."/>
            <person name="Diaz-Moreno S.M."/>
            <person name="Dumas B."/>
            <person name="Fan L."/>
            <person name="Gaulin E."/>
            <person name="Govers F."/>
            <person name="Grenville-Briggs L.J."/>
            <person name="Horner N.R."/>
            <person name="Levin J.Z."/>
            <person name="Mammella M."/>
            <person name="Meijer H.J."/>
            <person name="Morris P."/>
            <person name="Nusbaum C."/>
            <person name="Oome S."/>
            <person name="Phillips A.J."/>
            <person name="van Rooyen D."/>
            <person name="Rzeszutek E."/>
            <person name="Saraiva M."/>
            <person name="Secombes C.J."/>
            <person name="Seidl M.F."/>
            <person name="Snel B."/>
            <person name="Stassen J.H."/>
            <person name="Sykes S."/>
            <person name="Tripathy S."/>
            <person name="van den Berg H."/>
            <person name="Vega-Arreguin J.C."/>
            <person name="Wawra S."/>
            <person name="Young S.K."/>
            <person name="Zeng Q."/>
            <person name="Dieguez-Uribeondo J."/>
            <person name="Russ C."/>
            <person name="Tyler B.M."/>
            <person name="van West P."/>
        </authorList>
    </citation>
    <scope>NUCLEOTIDE SEQUENCE [LARGE SCALE GENOMIC DNA]</scope>
    <source>
        <strain evidence="2 3">CBS 223.65</strain>
    </source>
</reference>
<dbReference type="AlphaFoldDB" id="A0A067CQ80"/>
<dbReference type="EMBL" id="KK583194">
    <property type="protein sequence ID" value="KDO32849.1"/>
    <property type="molecule type" value="Genomic_DNA"/>
</dbReference>
<sequence length="64" mass="6819">MTNELCIYLFRTSDGHPPSFGVSSVSGSQTQRAMLSVDFGEVSGPSKTPGSTIAAAFRSARRHE</sequence>
<evidence type="ECO:0000256" key="1">
    <source>
        <dbReference type="SAM" id="MobiDB-lite"/>
    </source>
</evidence>
<protein>
    <submittedName>
        <fullName evidence="2">Uncharacterized protein</fullName>
    </submittedName>
</protein>
<gene>
    <name evidence="2" type="ORF">SPRG_02542</name>
</gene>
<dbReference type="GeneID" id="24125092"/>
<feature type="region of interest" description="Disordered" evidence="1">
    <location>
        <begin position="40"/>
        <end position="64"/>
    </location>
</feature>
<dbReference type="RefSeq" id="XP_012196503.1">
    <property type="nucleotide sequence ID" value="XM_012341113.1"/>
</dbReference>
<evidence type="ECO:0000313" key="3">
    <source>
        <dbReference type="Proteomes" id="UP000030745"/>
    </source>
</evidence>
<dbReference type="VEuPathDB" id="FungiDB:SPRG_02542"/>
<proteinExistence type="predicted"/>
<organism evidence="2 3">
    <name type="scientific">Saprolegnia parasitica (strain CBS 223.65)</name>
    <dbReference type="NCBI Taxonomy" id="695850"/>
    <lineage>
        <taxon>Eukaryota</taxon>
        <taxon>Sar</taxon>
        <taxon>Stramenopiles</taxon>
        <taxon>Oomycota</taxon>
        <taxon>Saprolegniomycetes</taxon>
        <taxon>Saprolegniales</taxon>
        <taxon>Saprolegniaceae</taxon>
        <taxon>Saprolegnia</taxon>
    </lineage>
</organism>
<evidence type="ECO:0000313" key="2">
    <source>
        <dbReference type="EMBL" id="KDO32849.1"/>
    </source>
</evidence>
<dbReference type="KEGG" id="spar:SPRG_02542"/>
<name>A0A067CQ80_SAPPC</name>
<keyword evidence="3" id="KW-1185">Reference proteome</keyword>
<accession>A0A067CQ80</accession>